<dbReference type="OrthoDB" id="6232090at2759"/>
<keyword evidence="1" id="KW-1133">Transmembrane helix</keyword>
<dbReference type="GeneID" id="20327095"/>
<proteinExistence type="predicted"/>
<sequence>MDWKHQIYVTGIFLVLQFHSTLAGTILHGPLNPYVAECLQDCCEDLEIVEFGACGSSVQLTPEAGTWTSLRIRFERIHEAYDMARRSLNMTENTMVVALLLSEYKNIQWLLLFRSLEYLITGQPIVGAHVVLPLWHERRRSQRRLTDNKWVLYILLVTDYSDLPLDCGDPPTKFDLNWITPDKAVILASAKWLLICSPSLAIDLQTFRLHTKRHHQLGGSSPLKELLFPFYCFVPFEWLTSDYFLSK</sequence>
<keyword evidence="1" id="KW-0472">Membrane</keyword>
<keyword evidence="3" id="KW-1185">Reference proteome</keyword>
<keyword evidence="1" id="KW-0812">Transmembrane</keyword>
<name>A0A074ZWC5_OPIVI</name>
<dbReference type="AlphaFoldDB" id="A0A074ZWC5"/>
<dbReference type="EMBL" id="KL596642">
    <property type="protein sequence ID" value="KER31753.1"/>
    <property type="molecule type" value="Genomic_DNA"/>
</dbReference>
<dbReference type="KEGG" id="ovi:T265_12927"/>
<evidence type="ECO:0000313" key="2">
    <source>
        <dbReference type="EMBL" id="KER31753.1"/>
    </source>
</evidence>
<gene>
    <name evidence="2" type="ORF">T265_12927</name>
</gene>
<evidence type="ECO:0000256" key="1">
    <source>
        <dbReference type="SAM" id="Phobius"/>
    </source>
</evidence>
<dbReference type="RefSeq" id="XP_009164559.1">
    <property type="nucleotide sequence ID" value="XM_009166295.1"/>
</dbReference>
<accession>A0A074ZWC5</accession>
<dbReference type="CTD" id="20327095"/>
<dbReference type="Proteomes" id="UP000054324">
    <property type="component" value="Unassembled WGS sequence"/>
</dbReference>
<feature type="transmembrane region" description="Helical" evidence="1">
    <location>
        <begin position="7"/>
        <end position="27"/>
    </location>
</feature>
<feature type="non-terminal residue" evidence="2">
    <location>
        <position position="247"/>
    </location>
</feature>
<protein>
    <submittedName>
        <fullName evidence="2">Uncharacterized protein</fullName>
    </submittedName>
</protein>
<reference evidence="2 3" key="1">
    <citation type="submission" date="2013-11" db="EMBL/GenBank/DDBJ databases">
        <title>Opisthorchis viverrini - life in the bile duct.</title>
        <authorList>
            <person name="Young N.D."/>
            <person name="Nagarajan N."/>
            <person name="Lin S.J."/>
            <person name="Korhonen P.K."/>
            <person name="Jex A.R."/>
            <person name="Hall R.S."/>
            <person name="Safavi-Hemami H."/>
            <person name="Kaewkong W."/>
            <person name="Bertrand D."/>
            <person name="Gao S."/>
            <person name="Seet Q."/>
            <person name="Wongkham S."/>
            <person name="Teh B.T."/>
            <person name="Wongkham C."/>
            <person name="Intapan P.M."/>
            <person name="Maleewong W."/>
            <person name="Yang X."/>
            <person name="Hu M."/>
            <person name="Wang Z."/>
            <person name="Hofmann A."/>
            <person name="Sternberg P.W."/>
            <person name="Tan P."/>
            <person name="Wang J."/>
            <person name="Gasser R.B."/>
        </authorList>
    </citation>
    <scope>NUCLEOTIDE SEQUENCE [LARGE SCALE GENOMIC DNA]</scope>
</reference>
<organism evidence="2 3">
    <name type="scientific">Opisthorchis viverrini</name>
    <name type="common">Southeast Asian liver fluke</name>
    <dbReference type="NCBI Taxonomy" id="6198"/>
    <lineage>
        <taxon>Eukaryota</taxon>
        <taxon>Metazoa</taxon>
        <taxon>Spiralia</taxon>
        <taxon>Lophotrochozoa</taxon>
        <taxon>Platyhelminthes</taxon>
        <taxon>Trematoda</taxon>
        <taxon>Digenea</taxon>
        <taxon>Opisthorchiida</taxon>
        <taxon>Opisthorchiata</taxon>
        <taxon>Opisthorchiidae</taxon>
        <taxon>Opisthorchis</taxon>
    </lineage>
</organism>
<evidence type="ECO:0000313" key="3">
    <source>
        <dbReference type="Proteomes" id="UP000054324"/>
    </source>
</evidence>